<protein>
    <submittedName>
        <fullName evidence="2">Pentatricopeptide repeat-containing protein at4g17616</fullName>
    </submittedName>
</protein>
<evidence type="ECO:0000256" key="1">
    <source>
        <dbReference type="ARBA" id="ARBA00007626"/>
    </source>
</evidence>
<gene>
    <name evidence="2" type="ORF">PHJA_001988900</name>
</gene>
<name>A0A830CFM0_9LAMI</name>
<evidence type="ECO:0000313" key="2">
    <source>
        <dbReference type="EMBL" id="GFP98450.1"/>
    </source>
</evidence>
<reference evidence="2" key="1">
    <citation type="submission" date="2020-07" db="EMBL/GenBank/DDBJ databases">
        <title>Ethylene signaling mediates host invasion by parasitic plants.</title>
        <authorList>
            <person name="Yoshida S."/>
        </authorList>
    </citation>
    <scope>NUCLEOTIDE SEQUENCE</scope>
    <source>
        <strain evidence="2">Okayama</strain>
    </source>
</reference>
<keyword evidence="3" id="KW-1185">Reference proteome</keyword>
<comment type="similarity">
    <text evidence="1">Belongs to the PPR family. P subfamily.</text>
</comment>
<dbReference type="OrthoDB" id="783540at2759"/>
<dbReference type="Proteomes" id="UP000653305">
    <property type="component" value="Unassembled WGS sequence"/>
</dbReference>
<dbReference type="AlphaFoldDB" id="A0A830CFM0"/>
<dbReference type="Gene3D" id="1.25.40.10">
    <property type="entry name" value="Tetratricopeptide repeat domain"/>
    <property type="match status" value="1"/>
</dbReference>
<dbReference type="EMBL" id="BMAC01000527">
    <property type="protein sequence ID" value="GFP98450.1"/>
    <property type="molecule type" value="Genomic_DNA"/>
</dbReference>
<accession>A0A830CFM0</accession>
<proteinExistence type="inferred from homology"/>
<organism evidence="2 3">
    <name type="scientific">Phtheirospermum japonicum</name>
    <dbReference type="NCBI Taxonomy" id="374723"/>
    <lineage>
        <taxon>Eukaryota</taxon>
        <taxon>Viridiplantae</taxon>
        <taxon>Streptophyta</taxon>
        <taxon>Embryophyta</taxon>
        <taxon>Tracheophyta</taxon>
        <taxon>Spermatophyta</taxon>
        <taxon>Magnoliopsida</taxon>
        <taxon>eudicotyledons</taxon>
        <taxon>Gunneridae</taxon>
        <taxon>Pentapetalae</taxon>
        <taxon>asterids</taxon>
        <taxon>lamiids</taxon>
        <taxon>Lamiales</taxon>
        <taxon>Orobanchaceae</taxon>
        <taxon>Orobanchaceae incertae sedis</taxon>
        <taxon>Phtheirospermum</taxon>
    </lineage>
</organism>
<sequence length="367" mass="42143">MFPSLIRANQRGFLRLLLSERFAFISHNVSYHQHLNRYDNPFRNPSSKNFSTIGTQLEKLYSKGPSRWFLQEKLEKALKEHQVDDALEIYYDFKRLYGYPDQFLVANLISELSYKSDSRKCLQKACDLVTSISKEKPVLLKPDLMTKVTLALGRAQIPVLASNVLRLMLEKKILPSSDILQIIFLHLIRTEIGTYLSSNILDEIFQKLNAEKSSNTELTKPDSTIFNLVLDACVRFKAPLKGHLIIELMAFNGVIGDAHTAVIIARLHEMNGNRDELNKYKECIDMVPKPLIHHYRQFYDCLLSSHFKFNDIDSASAVLYGELVSSRKFLLASTKHWVCRKIAISACVQMLSTHVFIWGGLRLLTIF</sequence>
<evidence type="ECO:0000313" key="3">
    <source>
        <dbReference type="Proteomes" id="UP000653305"/>
    </source>
</evidence>
<comment type="caution">
    <text evidence="2">The sequence shown here is derived from an EMBL/GenBank/DDBJ whole genome shotgun (WGS) entry which is preliminary data.</text>
</comment>
<dbReference type="PANTHER" id="PTHR46598">
    <property type="entry name" value="BNAC05G43320D PROTEIN"/>
    <property type="match status" value="1"/>
</dbReference>
<dbReference type="PANTHER" id="PTHR46598:SF3">
    <property type="entry name" value="OS07G0495300 PROTEIN"/>
    <property type="match status" value="1"/>
</dbReference>
<dbReference type="InterPro" id="IPR011990">
    <property type="entry name" value="TPR-like_helical_dom_sf"/>
</dbReference>